<accession>A0A6P1W6K2</accession>
<proteinExistence type="predicted"/>
<name>A0A6P1W6K2_9BACT</name>
<dbReference type="EMBL" id="CP045997">
    <property type="protein sequence ID" value="QHV99659.1"/>
    <property type="molecule type" value="Genomic_DNA"/>
</dbReference>
<protein>
    <submittedName>
        <fullName evidence="1">DeoR family transcriptional regulator</fullName>
    </submittedName>
</protein>
<dbReference type="AlphaFoldDB" id="A0A6P1W6K2"/>
<evidence type="ECO:0000313" key="2">
    <source>
        <dbReference type="Proteomes" id="UP000464577"/>
    </source>
</evidence>
<gene>
    <name evidence="1" type="ORF">GJR95_33685</name>
</gene>
<organism evidence="1 2">
    <name type="scientific">Spirosoma endbachense</name>
    <dbReference type="NCBI Taxonomy" id="2666025"/>
    <lineage>
        <taxon>Bacteria</taxon>
        <taxon>Pseudomonadati</taxon>
        <taxon>Bacteroidota</taxon>
        <taxon>Cytophagia</taxon>
        <taxon>Cytophagales</taxon>
        <taxon>Cytophagaceae</taxon>
        <taxon>Spirosoma</taxon>
    </lineage>
</organism>
<keyword evidence="2" id="KW-1185">Reference proteome</keyword>
<reference evidence="1 2" key="1">
    <citation type="submission" date="2019-11" db="EMBL/GenBank/DDBJ databases">
        <title>Spirosoma endbachense sp. nov., isolated from a natural salt meadow.</title>
        <authorList>
            <person name="Rojas J."/>
            <person name="Ambika Manirajan B."/>
            <person name="Ratering S."/>
            <person name="Suarez C."/>
            <person name="Geissler-Plaum R."/>
            <person name="Schnell S."/>
        </authorList>
    </citation>
    <scope>NUCLEOTIDE SEQUENCE [LARGE SCALE GENOMIC DNA]</scope>
    <source>
        <strain evidence="1 2">I-24</strain>
    </source>
</reference>
<dbReference type="KEGG" id="senf:GJR95_33685"/>
<evidence type="ECO:0000313" key="1">
    <source>
        <dbReference type="EMBL" id="QHV99659.1"/>
    </source>
</evidence>
<sequence length="107" mass="11691">MDKQLLATVVSEAKPESGQLHRSSGNFSTDSITPGALYVTFEVVDSPNPDAIHFDVMRDKSAGIDPVEYENVYSGFQSNNVEPFRSLYIANPENASAPFTVNVYSIS</sequence>
<dbReference type="RefSeq" id="WP_162390058.1">
    <property type="nucleotide sequence ID" value="NZ_CP045997.1"/>
</dbReference>
<dbReference type="Proteomes" id="UP000464577">
    <property type="component" value="Chromosome"/>
</dbReference>